<comment type="caution">
    <text evidence="12">Lacks conserved residue(s) required for the propagation of feature annotation.</text>
</comment>
<dbReference type="GO" id="GO:0005886">
    <property type="term" value="C:plasma membrane"/>
    <property type="evidence" value="ECO:0007669"/>
    <property type="project" value="UniProtKB-SubCell"/>
</dbReference>
<sequence>MYSAHKKYCLITSIIVGFRLKTLASSSICCAQFEGNVESVEAVPVAHHLNAFVAFNRKREIYTNSFLASMWRVYITNLYLFCKLLNLVNIFVQFALLNQFLGPQYTFWGFGILNDIIKGRQWAESGHFPRVTLCDVNIREIGNVNRKTVQCVLMINMLNEKIFIGIWFWLLFVGVLTFVNLLYWIVISYHPNLGKDFIGRKLAFKSIRYTEPELKEFYNDAICKDGVTVLRLIGENAGELIAAEAVAGLWRIYKEETKNPDDASQCTEEDVTDISAEQAPPLPEKQLL</sequence>
<comment type="similarity">
    <text evidence="12">Belongs to the pannexin family.</text>
</comment>
<accession>A0ABD6E7P6</accession>
<keyword evidence="5 12" id="KW-0812">Transmembrane</keyword>
<keyword evidence="4" id="KW-1003">Cell membrane</keyword>
<keyword evidence="6" id="KW-0303">Gap junction</keyword>
<dbReference type="EMBL" id="JBGFUD010001325">
    <property type="protein sequence ID" value="MFH4976115.1"/>
    <property type="molecule type" value="Genomic_DNA"/>
</dbReference>
<evidence type="ECO:0000256" key="11">
    <source>
        <dbReference type="ARBA" id="ARBA00023303"/>
    </source>
</evidence>
<feature type="transmembrane region" description="Helical" evidence="12">
    <location>
        <begin position="78"/>
        <end position="97"/>
    </location>
</feature>
<evidence type="ECO:0000256" key="3">
    <source>
        <dbReference type="ARBA" id="ARBA00022448"/>
    </source>
</evidence>
<keyword evidence="7" id="KW-0965">Cell junction</keyword>
<evidence type="ECO:0000256" key="9">
    <source>
        <dbReference type="ARBA" id="ARBA00023065"/>
    </source>
</evidence>
<evidence type="ECO:0000313" key="14">
    <source>
        <dbReference type="EMBL" id="MFH4976115.1"/>
    </source>
</evidence>
<keyword evidence="11 12" id="KW-0407">Ion channel</keyword>
<evidence type="ECO:0000256" key="12">
    <source>
        <dbReference type="RuleBase" id="RU010713"/>
    </source>
</evidence>
<evidence type="ECO:0000256" key="5">
    <source>
        <dbReference type="ARBA" id="ARBA00022692"/>
    </source>
</evidence>
<comment type="caution">
    <text evidence="14">The sequence shown here is derived from an EMBL/GenBank/DDBJ whole genome shotgun (WGS) entry which is preliminary data.</text>
</comment>
<evidence type="ECO:0000256" key="13">
    <source>
        <dbReference type="SAM" id="MobiDB-lite"/>
    </source>
</evidence>
<dbReference type="GO" id="GO:0034220">
    <property type="term" value="P:monoatomic ion transmembrane transport"/>
    <property type="evidence" value="ECO:0007669"/>
    <property type="project" value="UniProtKB-KW"/>
</dbReference>
<evidence type="ECO:0000313" key="15">
    <source>
        <dbReference type="Proteomes" id="UP001608902"/>
    </source>
</evidence>
<feature type="transmembrane region" description="Helical" evidence="12">
    <location>
        <begin position="162"/>
        <end position="186"/>
    </location>
</feature>
<dbReference type="Pfam" id="PF00876">
    <property type="entry name" value="Innexin"/>
    <property type="match status" value="1"/>
</dbReference>
<feature type="region of interest" description="Disordered" evidence="13">
    <location>
        <begin position="258"/>
        <end position="288"/>
    </location>
</feature>
<gene>
    <name evidence="12" type="primary">inx</name>
    <name evidence="14" type="ORF">AB6A40_002824</name>
</gene>
<evidence type="ECO:0000256" key="8">
    <source>
        <dbReference type="ARBA" id="ARBA00022989"/>
    </source>
</evidence>
<keyword evidence="9 12" id="KW-0406">Ion transport</keyword>
<evidence type="ECO:0000256" key="2">
    <source>
        <dbReference type="ARBA" id="ARBA00004651"/>
    </source>
</evidence>
<comment type="function">
    <text evidence="12">Structural component of the gap junctions.</text>
</comment>
<dbReference type="Proteomes" id="UP001608902">
    <property type="component" value="Unassembled WGS sequence"/>
</dbReference>
<keyword evidence="15" id="KW-1185">Reference proteome</keyword>
<protein>
    <recommendedName>
        <fullName evidence="12">Innexin</fullName>
    </recommendedName>
</protein>
<keyword evidence="3 12" id="KW-0813">Transport</keyword>
<evidence type="ECO:0000256" key="6">
    <source>
        <dbReference type="ARBA" id="ARBA00022868"/>
    </source>
</evidence>
<evidence type="ECO:0000256" key="7">
    <source>
        <dbReference type="ARBA" id="ARBA00022949"/>
    </source>
</evidence>
<name>A0ABD6E7P6_9BILA</name>
<keyword evidence="10 12" id="KW-0472">Membrane</keyword>
<proteinExistence type="inferred from homology"/>
<evidence type="ECO:0000256" key="1">
    <source>
        <dbReference type="ARBA" id="ARBA00004610"/>
    </source>
</evidence>
<dbReference type="PANTHER" id="PTHR11893">
    <property type="entry name" value="INNEXIN"/>
    <property type="match status" value="1"/>
</dbReference>
<comment type="subcellular location">
    <subcellularLocation>
        <location evidence="1">Cell junction</location>
        <location evidence="1">Gap junction</location>
    </subcellularLocation>
    <subcellularLocation>
        <location evidence="2 12">Cell membrane</location>
        <topology evidence="2 12">Multi-pass membrane protein</topology>
    </subcellularLocation>
</comment>
<dbReference type="PANTHER" id="PTHR11893:SF36">
    <property type="entry name" value="INNEXIN-5"/>
    <property type="match status" value="1"/>
</dbReference>
<dbReference type="InterPro" id="IPR000990">
    <property type="entry name" value="Innexin"/>
</dbReference>
<dbReference type="PRINTS" id="PR01262">
    <property type="entry name" value="INNEXIN"/>
</dbReference>
<organism evidence="14 15">
    <name type="scientific">Gnathostoma spinigerum</name>
    <dbReference type="NCBI Taxonomy" id="75299"/>
    <lineage>
        <taxon>Eukaryota</taxon>
        <taxon>Metazoa</taxon>
        <taxon>Ecdysozoa</taxon>
        <taxon>Nematoda</taxon>
        <taxon>Chromadorea</taxon>
        <taxon>Rhabditida</taxon>
        <taxon>Spirurina</taxon>
        <taxon>Gnathostomatomorpha</taxon>
        <taxon>Gnathostomatoidea</taxon>
        <taxon>Gnathostomatidae</taxon>
        <taxon>Gnathostoma</taxon>
    </lineage>
</organism>
<evidence type="ECO:0000256" key="4">
    <source>
        <dbReference type="ARBA" id="ARBA00022475"/>
    </source>
</evidence>
<dbReference type="GO" id="GO:0005921">
    <property type="term" value="C:gap junction"/>
    <property type="evidence" value="ECO:0007669"/>
    <property type="project" value="UniProtKB-SubCell"/>
</dbReference>
<dbReference type="PROSITE" id="PS51013">
    <property type="entry name" value="PANNEXIN"/>
    <property type="match status" value="1"/>
</dbReference>
<dbReference type="AlphaFoldDB" id="A0ABD6E7P6"/>
<keyword evidence="8 12" id="KW-1133">Transmembrane helix</keyword>
<reference evidence="14 15" key="1">
    <citation type="submission" date="2024-08" db="EMBL/GenBank/DDBJ databases">
        <title>Gnathostoma spinigerum genome.</title>
        <authorList>
            <person name="Gonzalez-Bertolin B."/>
            <person name="Monzon S."/>
            <person name="Zaballos A."/>
            <person name="Jimenez P."/>
            <person name="Dekumyoy P."/>
            <person name="Varona S."/>
            <person name="Cuesta I."/>
            <person name="Sumanam S."/>
            <person name="Adisakwattana P."/>
            <person name="Gasser R.B."/>
            <person name="Hernandez-Gonzalez A."/>
            <person name="Young N.D."/>
            <person name="Perteguer M.J."/>
        </authorList>
    </citation>
    <scope>NUCLEOTIDE SEQUENCE [LARGE SCALE GENOMIC DNA]</scope>
    <source>
        <strain evidence="14">AL3</strain>
        <tissue evidence="14">Liver</tissue>
    </source>
</reference>
<evidence type="ECO:0000256" key="10">
    <source>
        <dbReference type="ARBA" id="ARBA00023136"/>
    </source>
</evidence>